<dbReference type="EMBL" id="CP119316">
    <property type="protein sequence ID" value="WEK45584.1"/>
    <property type="molecule type" value="Genomic_DNA"/>
</dbReference>
<dbReference type="GO" id="GO:0016787">
    <property type="term" value="F:hydrolase activity"/>
    <property type="evidence" value="ECO:0007669"/>
    <property type="project" value="UniProtKB-KW"/>
</dbReference>
<evidence type="ECO:0000313" key="4">
    <source>
        <dbReference type="Proteomes" id="UP001218362"/>
    </source>
</evidence>
<accession>A0AAJ5X432</accession>
<dbReference type="Proteomes" id="UP001218362">
    <property type="component" value="Chromosome"/>
</dbReference>
<dbReference type="Gene3D" id="3.40.50.850">
    <property type="entry name" value="Isochorismatase-like"/>
    <property type="match status" value="1"/>
</dbReference>
<dbReference type="PANTHER" id="PTHR43540:SF7">
    <property type="entry name" value="ISOCHORISMATASE FAMILY PROTEIN YECD"/>
    <property type="match status" value="1"/>
</dbReference>
<dbReference type="CDD" id="cd00431">
    <property type="entry name" value="cysteine_hydrolases"/>
    <property type="match status" value="1"/>
</dbReference>
<reference evidence="3" key="1">
    <citation type="submission" date="2023-03" db="EMBL/GenBank/DDBJ databases">
        <title>Andean soil-derived lignocellulolytic bacterial consortium as a source of novel taxa and putative plastic-active enzymes.</title>
        <authorList>
            <person name="Diaz-Garcia L."/>
            <person name="Chuvochina M."/>
            <person name="Feuerriegel G."/>
            <person name="Bunk B."/>
            <person name="Sproer C."/>
            <person name="Streit W.R."/>
            <person name="Rodriguez L.M."/>
            <person name="Overmann J."/>
            <person name="Jimenez D.J."/>
        </authorList>
    </citation>
    <scope>NUCLEOTIDE SEQUENCE</scope>
    <source>
        <strain evidence="3">MAG 26</strain>
    </source>
</reference>
<dbReference type="InterPro" id="IPR000868">
    <property type="entry name" value="Isochorismatase-like_dom"/>
</dbReference>
<dbReference type="Pfam" id="PF00857">
    <property type="entry name" value="Isochorismatase"/>
    <property type="match status" value="1"/>
</dbReference>
<keyword evidence="1" id="KW-0378">Hydrolase</keyword>
<dbReference type="PANTHER" id="PTHR43540">
    <property type="entry name" value="PEROXYUREIDOACRYLATE/UREIDOACRYLATE AMIDOHYDROLASE-RELATED"/>
    <property type="match status" value="1"/>
</dbReference>
<dbReference type="AlphaFoldDB" id="A0AAJ5X432"/>
<gene>
    <name evidence="3" type="ORF">P0Y56_11140</name>
</gene>
<evidence type="ECO:0000259" key="2">
    <source>
        <dbReference type="Pfam" id="PF00857"/>
    </source>
</evidence>
<name>A0AAJ5X432_9SPHN</name>
<sequence length="187" mass="19646">MAVTRLDPVSALIVIDLQKGIGAMVAPAILAALVERSRALAEAFRARGLPVVLVNVDALAPGRIEAERRAGNFPPEFVELLEELGAQPGDIRVTKRTWGVFASTDLGTRLTALGVTQVVVTGVSTSAGVESTARQAYESGYNVTVAIDAVADLSDEAHHHSIGHVFPRLGETGTTDEIIALLGKRDG</sequence>
<evidence type="ECO:0000256" key="1">
    <source>
        <dbReference type="ARBA" id="ARBA00022801"/>
    </source>
</evidence>
<feature type="domain" description="Isochorismatase-like" evidence="2">
    <location>
        <begin position="10"/>
        <end position="177"/>
    </location>
</feature>
<protein>
    <submittedName>
        <fullName evidence="3">Isochorismatase family protein</fullName>
    </submittedName>
</protein>
<organism evidence="3 4">
    <name type="scientific">Candidatus Andeanibacterium colombiense</name>
    <dbReference type="NCBI Taxonomy" id="3121345"/>
    <lineage>
        <taxon>Bacteria</taxon>
        <taxon>Pseudomonadati</taxon>
        <taxon>Pseudomonadota</taxon>
        <taxon>Alphaproteobacteria</taxon>
        <taxon>Sphingomonadales</taxon>
        <taxon>Sphingomonadaceae</taxon>
        <taxon>Candidatus Andeanibacterium</taxon>
    </lineage>
</organism>
<dbReference type="KEGG" id="acob:P0Y56_11140"/>
<dbReference type="SUPFAM" id="SSF52499">
    <property type="entry name" value="Isochorismatase-like hydrolases"/>
    <property type="match status" value="1"/>
</dbReference>
<dbReference type="InterPro" id="IPR050272">
    <property type="entry name" value="Isochorismatase-like_hydrls"/>
</dbReference>
<proteinExistence type="predicted"/>
<dbReference type="InterPro" id="IPR036380">
    <property type="entry name" value="Isochorismatase-like_sf"/>
</dbReference>
<evidence type="ECO:0000313" key="3">
    <source>
        <dbReference type="EMBL" id="WEK45584.1"/>
    </source>
</evidence>